<dbReference type="EMBL" id="FPIY01000002">
    <property type="protein sequence ID" value="SFW41797.1"/>
    <property type="molecule type" value="Genomic_DNA"/>
</dbReference>
<evidence type="ECO:0000256" key="1">
    <source>
        <dbReference type="SAM" id="Phobius"/>
    </source>
</evidence>
<dbReference type="AlphaFoldDB" id="A0A1K1P2X1"/>
<proteinExistence type="predicted"/>
<keyword evidence="1" id="KW-1133">Transmembrane helix</keyword>
<dbReference type="STRING" id="76595.SAMN05660313_01557"/>
<sequence>MKNKIAIIKRAEKIKAVLICGMLAIAPIYNVGYKLGGAIMQLFVS</sequence>
<protein>
    <submittedName>
        <fullName evidence="2">Uncharacterized protein</fullName>
    </submittedName>
</protein>
<evidence type="ECO:0000313" key="3">
    <source>
        <dbReference type="Proteomes" id="UP000183257"/>
    </source>
</evidence>
<keyword evidence="1" id="KW-0812">Transmembrane</keyword>
<reference evidence="3" key="1">
    <citation type="submission" date="2016-11" db="EMBL/GenBank/DDBJ databases">
        <authorList>
            <person name="Varghese N."/>
            <person name="Submissions S."/>
        </authorList>
    </citation>
    <scope>NUCLEOTIDE SEQUENCE [LARGE SCALE GENOMIC DNA]</scope>
    <source>
        <strain evidence="3">DSM 24786</strain>
    </source>
</reference>
<feature type="transmembrane region" description="Helical" evidence="1">
    <location>
        <begin position="16"/>
        <end position="33"/>
    </location>
</feature>
<evidence type="ECO:0000313" key="2">
    <source>
        <dbReference type="EMBL" id="SFW41797.1"/>
    </source>
</evidence>
<name>A0A1K1P2X1_9FLAO</name>
<organism evidence="2 3">
    <name type="scientific">Cellulophaga fucicola</name>
    <dbReference type="NCBI Taxonomy" id="76595"/>
    <lineage>
        <taxon>Bacteria</taxon>
        <taxon>Pseudomonadati</taxon>
        <taxon>Bacteroidota</taxon>
        <taxon>Flavobacteriia</taxon>
        <taxon>Flavobacteriales</taxon>
        <taxon>Flavobacteriaceae</taxon>
        <taxon>Cellulophaga</taxon>
    </lineage>
</organism>
<keyword evidence="3" id="KW-1185">Reference proteome</keyword>
<dbReference type="RefSeq" id="WP_170854719.1">
    <property type="nucleotide sequence ID" value="NZ_CBDUMO010000017.1"/>
</dbReference>
<accession>A0A1K1P2X1</accession>
<keyword evidence="1" id="KW-0472">Membrane</keyword>
<gene>
    <name evidence="2" type="ORF">SAMN05660313_01557</name>
</gene>
<dbReference type="Proteomes" id="UP000183257">
    <property type="component" value="Unassembled WGS sequence"/>
</dbReference>